<dbReference type="EMBL" id="JADIML010000061">
    <property type="protein sequence ID" value="MBO8462690.1"/>
    <property type="molecule type" value="Genomic_DNA"/>
</dbReference>
<dbReference type="InterPro" id="IPR036013">
    <property type="entry name" value="Band_7/SPFH_dom_sf"/>
</dbReference>
<comment type="caution">
    <text evidence="3">The sequence shown here is derived from an EMBL/GenBank/DDBJ whole genome shotgun (WGS) entry which is preliminary data.</text>
</comment>
<dbReference type="AlphaFoldDB" id="A0A9D9HYW4"/>
<evidence type="ECO:0000313" key="3">
    <source>
        <dbReference type="EMBL" id="MBO8462690.1"/>
    </source>
</evidence>
<evidence type="ECO:0000256" key="1">
    <source>
        <dbReference type="SAM" id="MobiDB-lite"/>
    </source>
</evidence>
<accession>A0A9D9HYW4</accession>
<dbReference type="Proteomes" id="UP000823618">
    <property type="component" value="Unassembled WGS sequence"/>
</dbReference>
<reference evidence="3" key="1">
    <citation type="submission" date="2020-10" db="EMBL/GenBank/DDBJ databases">
        <authorList>
            <person name="Gilroy R."/>
        </authorList>
    </citation>
    <scope>NUCLEOTIDE SEQUENCE</scope>
    <source>
        <strain evidence="3">E3-2379</strain>
    </source>
</reference>
<feature type="compositionally biased region" description="Low complexity" evidence="1">
    <location>
        <begin position="277"/>
        <end position="303"/>
    </location>
</feature>
<proteinExistence type="predicted"/>
<dbReference type="InterPro" id="IPR033880">
    <property type="entry name" value="SPFH_YdjI"/>
</dbReference>
<evidence type="ECO:0000259" key="2">
    <source>
        <dbReference type="Pfam" id="PF13421"/>
    </source>
</evidence>
<feature type="domain" description="SPFH" evidence="2">
    <location>
        <begin position="27"/>
        <end position="229"/>
    </location>
</feature>
<dbReference type="PANTHER" id="PTHR37826">
    <property type="entry name" value="FLOTILLIN BAND_7_5 DOMAIN PROTEIN"/>
    <property type="match status" value="1"/>
</dbReference>
<reference evidence="3" key="2">
    <citation type="journal article" date="2021" name="PeerJ">
        <title>Extensive microbial diversity within the chicken gut microbiome revealed by metagenomics and culture.</title>
        <authorList>
            <person name="Gilroy R."/>
            <person name="Ravi A."/>
            <person name="Getino M."/>
            <person name="Pursley I."/>
            <person name="Horton D.L."/>
            <person name="Alikhan N.F."/>
            <person name="Baker D."/>
            <person name="Gharbi K."/>
            <person name="Hall N."/>
            <person name="Watson M."/>
            <person name="Adriaenssens E.M."/>
            <person name="Foster-Nyarko E."/>
            <person name="Jarju S."/>
            <person name="Secka A."/>
            <person name="Antonio M."/>
            <person name="Oren A."/>
            <person name="Chaudhuri R.R."/>
            <person name="La Ragione R."/>
            <person name="Hildebrand F."/>
            <person name="Pallen M.J."/>
        </authorList>
    </citation>
    <scope>NUCLEOTIDE SEQUENCE</scope>
    <source>
        <strain evidence="3">E3-2379</strain>
    </source>
</reference>
<dbReference type="Pfam" id="PF13421">
    <property type="entry name" value="Band_7_1"/>
    <property type="match status" value="1"/>
</dbReference>
<organism evidence="3 4">
    <name type="scientific">Candidatus Scybalomonas excrementavium</name>
    <dbReference type="NCBI Taxonomy" id="2840943"/>
    <lineage>
        <taxon>Bacteria</taxon>
        <taxon>Bacillati</taxon>
        <taxon>Bacillota</taxon>
        <taxon>Clostridia</taxon>
        <taxon>Lachnospirales</taxon>
        <taxon>Lachnospiraceae</taxon>
        <taxon>Lachnospiraceae incertae sedis</taxon>
        <taxon>Candidatus Scybalomonas</taxon>
    </lineage>
</organism>
<evidence type="ECO:0000313" key="4">
    <source>
        <dbReference type="Proteomes" id="UP000823618"/>
    </source>
</evidence>
<sequence>MGLFSGQFANVIEWEEYRDDLIFWKWNDKEIKKGSKLIIRPGQDAIFLYNGKREGIFTDEGSFDIESEIIPFLSSLKGFKFGFHSGLRAEVLFINTKEFTIKWGTKKAINMPYESLPGGLPIRVFGTFNCKVNDYLTLIDKIAGIKQQYSIEEVKERVLALLDPLLMKWIMQEGKDLFNLQANSYEIAKGIGEDLDMELMKIGMTITGFQIASFNYPEEIQEMINKVASHSMVGDLGRYQTMEMIHGMRRGRGRSTTGTVASNVAGIQMGMMMGQQMVHQMQQNQAQSGSQSYSQPVSQPQNSGSKPNFCPNCGTKTNGSNFCSNCGMKL</sequence>
<dbReference type="PANTHER" id="PTHR37826:SF2">
    <property type="entry name" value="ZINC-RIBBON DOMAIN-CONTAINING PROTEIN"/>
    <property type="match status" value="1"/>
</dbReference>
<protein>
    <submittedName>
        <fullName evidence="3">SPFH domain-containing protein</fullName>
    </submittedName>
</protein>
<feature type="region of interest" description="Disordered" evidence="1">
    <location>
        <begin position="277"/>
        <end position="306"/>
    </location>
</feature>
<dbReference type="SUPFAM" id="SSF117892">
    <property type="entry name" value="Band 7/SPFH domain"/>
    <property type="match status" value="1"/>
</dbReference>
<dbReference type="CDD" id="cd03408">
    <property type="entry name" value="SPFH_like_u1"/>
    <property type="match status" value="1"/>
</dbReference>
<gene>
    <name evidence="3" type="ORF">IAC13_02020</name>
</gene>
<name>A0A9D9HYW4_9FIRM</name>